<dbReference type="AlphaFoldDB" id="A0A2U8QY97"/>
<sequence length="338" mass="37631">MPDRHASSAAYRYGFQGQEKDDEVKGEGNSYNFTFRMHDPRVGRFFAVDPLSGQFPWNSPYAFSENKVIHGIEFEGLEFDNINVDYGFKVTLSFSNNIKIKASVYTAFTNDKHGLAVNIMNNNGSMVTNFAYVPKISYSITANENRIDFSGNIGALNPIRFSINNFSPLDKYYNSGNSEGTISNVGLGIGYNFFSRRMTLGIVNQKLETGLNTVPTEINGATPISSFSPTLIENNVADLKPQSNLTLNLGGSFTYQLDNGLGDKVTIKKNIFSGETNDEKTQELINQEKEKNDKLEEQKKTPLEQKLNKQIKEASKTKGKVSASNVKSAFNIIKKLLD</sequence>
<dbReference type="Proteomes" id="UP000245429">
    <property type="component" value="Chromosome"/>
</dbReference>
<evidence type="ECO:0000313" key="1">
    <source>
        <dbReference type="EMBL" id="AWM15197.1"/>
    </source>
</evidence>
<proteinExistence type="predicted"/>
<name>A0A2U8QY97_9FLAO</name>
<dbReference type="OrthoDB" id="2972467at2"/>
<evidence type="ECO:0008006" key="3">
    <source>
        <dbReference type="Google" id="ProtNLM"/>
    </source>
</evidence>
<keyword evidence="2" id="KW-1185">Reference proteome</keyword>
<gene>
    <name evidence="1" type="ORF">DI487_15915</name>
</gene>
<organism evidence="1 2">
    <name type="scientific">Flavobacterium sediminis</name>
    <dbReference type="NCBI Taxonomy" id="2201181"/>
    <lineage>
        <taxon>Bacteria</taxon>
        <taxon>Pseudomonadati</taxon>
        <taxon>Bacteroidota</taxon>
        <taxon>Flavobacteriia</taxon>
        <taxon>Flavobacteriales</taxon>
        <taxon>Flavobacteriaceae</taxon>
        <taxon>Flavobacterium</taxon>
    </lineage>
</organism>
<protein>
    <recommendedName>
        <fullName evidence="3">RHS repeat-associated core domain-containing protein</fullName>
    </recommendedName>
</protein>
<dbReference type="EMBL" id="CP029463">
    <property type="protein sequence ID" value="AWM15197.1"/>
    <property type="molecule type" value="Genomic_DNA"/>
</dbReference>
<dbReference type="KEGG" id="fse:DI487_15915"/>
<evidence type="ECO:0000313" key="2">
    <source>
        <dbReference type="Proteomes" id="UP000245429"/>
    </source>
</evidence>
<accession>A0A2U8QY97</accession>
<reference evidence="1 2" key="1">
    <citation type="submission" date="2018-05" db="EMBL/GenBank/DDBJ databases">
        <title>Flavobacterium sp. MEBiC07310.</title>
        <authorList>
            <person name="Baek K."/>
        </authorList>
    </citation>
    <scope>NUCLEOTIDE SEQUENCE [LARGE SCALE GENOMIC DNA]</scope>
    <source>
        <strain evidence="1 2">MEBiC07310</strain>
    </source>
</reference>
<dbReference type="Gene3D" id="2.180.10.10">
    <property type="entry name" value="RHS repeat-associated core"/>
    <property type="match status" value="1"/>
</dbReference>